<dbReference type="PANTHER" id="PTHR42791">
    <property type="entry name" value="GNAT FAMILY ACETYLTRANSFERASE"/>
    <property type="match status" value="1"/>
</dbReference>
<dbReference type="EMBL" id="JPRJ01000046">
    <property type="protein sequence ID" value="KFF17237.1"/>
    <property type="molecule type" value="Genomic_DNA"/>
</dbReference>
<dbReference type="InterPro" id="IPR016181">
    <property type="entry name" value="Acyl_CoA_acyltransferase"/>
</dbReference>
<dbReference type="Gene3D" id="3.40.630.30">
    <property type="match status" value="1"/>
</dbReference>
<comment type="caution">
    <text evidence="2">The sequence shown here is derived from an EMBL/GenBank/DDBJ whole genome shotgun (WGS) entry which is preliminary data.</text>
</comment>
<evidence type="ECO:0000313" key="2">
    <source>
        <dbReference type="EMBL" id="KFF17237.1"/>
    </source>
</evidence>
<organism evidence="2 3">
    <name type="scientific">Chryseobacterium piperi</name>
    <dbReference type="NCBI Taxonomy" id="558152"/>
    <lineage>
        <taxon>Bacteria</taxon>
        <taxon>Pseudomonadati</taxon>
        <taxon>Bacteroidota</taxon>
        <taxon>Flavobacteriia</taxon>
        <taxon>Flavobacteriales</taxon>
        <taxon>Weeksellaceae</taxon>
        <taxon>Chryseobacterium group</taxon>
        <taxon>Chryseobacterium</taxon>
    </lineage>
</organism>
<gene>
    <name evidence="2" type="ORF">IQ37_17290</name>
</gene>
<name>A0A086AKM3_9FLAO</name>
<keyword evidence="3" id="KW-1185">Reference proteome</keyword>
<dbReference type="PANTHER" id="PTHR42791:SF1">
    <property type="entry name" value="N-ACETYLTRANSFERASE DOMAIN-CONTAINING PROTEIN"/>
    <property type="match status" value="1"/>
</dbReference>
<dbReference type="eggNOG" id="COG0456">
    <property type="taxonomic scope" value="Bacteria"/>
</dbReference>
<dbReference type="InterPro" id="IPR000182">
    <property type="entry name" value="GNAT_dom"/>
</dbReference>
<dbReference type="AlphaFoldDB" id="A0A086AKM3"/>
<dbReference type="InterPro" id="IPR052523">
    <property type="entry name" value="Trichothecene_AcTrans"/>
</dbReference>
<dbReference type="GO" id="GO:0016747">
    <property type="term" value="F:acyltransferase activity, transferring groups other than amino-acyl groups"/>
    <property type="evidence" value="ECO:0007669"/>
    <property type="project" value="InterPro"/>
</dbReference>
<dbReference type="Pfam" id="PF13508">
    <property type="entry name" value="Acetyltransf_7"/>
    <property type="match status" value="1"/>
</dbReference>
<accession>A0A086AKM3</accession>
<dbReference type="KEGG" id="cpip:CJF12_18020"/>
<proteinExistence type="predicted"/>
<dbReference type="SUPFAM" id="SSF55729">
    <property type="entry name" value="Acyl-CoA N-acyltransferases (Nat)"/>
    <property type="match status" value="1"/>
</dbReference>
<feature type="domain" description="N-acetyltransferase" evidence="1">
    <location>
        <begin position="1"/>
        <end position="189"/>
    </location>
</feature>
<dbReference type="PROSITE" id="PS51186">
    <property type="entry name" value="GNAT"/>
    <property type="match status" value="1"/>
</dbReference>
<reference evidence="2 3" key="1">
    <citation type="submission" date="2014-07" db="EMBL/GenBank/DDBJ databases">
        <title>Genome of Chryseobacterium piperi CTM.</title>
        <authorList>
            <person name="Pipes S.E."/>
            <person name="Stropko S.J."/>
            <person name="Newman J.D."/>
        </authorList>
    </citation>
    <scope>NUCLEOTIDE SEQUENCE [LARGE SCALE GENOMIC DNA]</scope>
    <source>
        <strain evidence="2 3">CTM</strain>
    </source>
</reference>
<dbReference type="OrthoDB" id="5319888at2"/>
<dbReference type="RefSeq" id="WP_034687285.1">
    <property type="nucleotide sequence ID" value="NZ_CP023049.2"/>
</dbReference>
<sequence>MICAKKIQEKKIIEILVDSFEKIYIDNSINFIVGFDKDRKKKLQGLFKFQFRMALMFGNVFINEDNDSVILFLHSKKFTFKRLLLEIDLALNVIGLTNIFKVLKRERVLKSNHNSTNYIHLWLMGTKPSSQGKGKGGRLIRETLDFYSGHTIILETTAPENVKFYQKVGFQIFEENNALNYPLYFMRHV</sequence>
<dbReference type="Proteomes" id="UP000028709">
    <property type="component" value="Unassembled WGS sequence"/>
</dbReference>
<evidence type="ECO:0000313" key="3">
    <source>
        <dbReference type="Proteomes" id="UP000028709"/>
    </source>
</evidence>
<protein>
    <recommendedName>
        <fullName evidence="1">N-acetyltransferase domain-containing protein</fullName>
    </recommendedName>
</protein>
<evidence type="ECO:0000259" key="1">
    <source>
        <dbReference type="PROSITE" id="PS51186"/>
    </source>
</evidence>